<dbReference type="EMBL" id="BMJS01000004">
    <property type="protein sequence ID" value="GGF91636.1"/>
    <property type="molecule type" value="Genomic_DNA"/>
</dbReference>
<proteinExistence type="predicted"/>
<comment type="caution">
    <text evidence="1">The sequence shown here is derived from an EMBL/GenBank/DDBJ whole genome shotgun (WGS) entry which is preliminary data.</text>
</comment>
<gene>
    <name evidence="1" type="ORF">GCM10010995_06070</name>
</gene>
<reference evidence="1" key="1">
    <citation type="journal article" date="2014" name="Int. J. Syst. Evol. Microbiol.">
        <title>Complete genome sequence of Corynebacterium casei LMG S-19264T (=DSM 44701T), isolated from a smear-ripened cheese.</title>
        <authorList>
            <consortium name="US DOE Joint Genome Institute (JGI-PGF)"/>
            <person name="Walter F."/>
            <person name="Albersmeier A."/>
            <person name="Kalinowski J."/>
            <person name="Ruckert C."/>
        </authorList>
    </citation>
    <scope>NUCLEOTIDE SEQUENCE</scope>
    <source>
        <strain evidence="1">CGMCC 1.15758</strain>
    </source>
</reference>
<sequence length="220" mass="25999">MFNDFKFGDINKLYAKKYLRLNLDKNLLLELERIIQLDELSDYYRTPGTSRSEDRDNFKYQNSNNEYCLEYIYDVGCLRDELNKLFIPSLFNSMAFHEILKINEKSVTYIKDPSSYRCVLLKMKKGYTAYPHYDSRYDTPSIQFGFYYVKSKEINSEGNLILHRKSINTVGDIVYDKIDEFEINSGSSVLLIDYTPDILHSTTELLSQNIERYLLQIQVL</sequence>
<dbReference type="RefSeq" id="WP_117001716.1">
    <property type="nucleotide sequence ID" value="NZ_BMJS01000004.1"/>
</dbReference>
<organism evidence="1 2">
    <name type="scientific">Cysteiniphilum litorale</name>
    <dbReference type="NCBI Taxonomy" id="2056700"/>
    <lineage>
        <taxon>Bacteria</taxon>
        <taxon>Pseudomonadati</taxon>
        <taxon>Pseudomonadota</taxon>
        <taxon>Gammaproteobacteria</taxon>
        <taxon>Thiotrichales</taxon>
        <taxon>Fastidiosibacteraceae</taxon>
        <taxon>Cysteiniphilum</taxon>
    </lineage>
</organism>
<name>A0A8J2Z324_9GAMM</name>
<keyword evidence="2" id="KW-1185">Reference proteome</keyword>
<accession>A0A8J2Z324</accession>
<evidence type="ECO:0000313" key="2">
    <source>
        <dbReference type="Proteomes" id="UP000636949"/>
    </source>
</evidence>
<protein>
    <submittedName>
        <fullName evidence="1">Uncharacterized protein</fullName>
    </submittedName>
</protein>
<reference evidence="1" key="2">
    <citation type="submission" date="2020-09" db="EMBL/GenBank/DDBJ databases">
        <authorList>
            <person name="Sun Q."/>
            <person name="Zhou Y."/>
        </authorList>
    </citation>
    <scope>NUCLEOTIDE SEQUENCE</scope>
    <source>
        <strain evidence="1">CGMCC 1.15758</strain>
    </source>
</reference>
<dbReference type="Proteomes" id="UP000636949">
    <property type="component" value="Unassembled WGS sequence"/>
</dbReference>
<evidence type="ECO:0000313" key="1">
    <source>
        <dbReference type="EMBL" id="GGF91636.1"/>
    </source>
</evidence>
<dbReference type="AlphaFoldDB" id="A0A8J2Z324"/>